<sequence length="223" mass="24705">MQTITKLKDRVKSWRRGSVSQTSVTRASNKASTKTNHVRLHRETGDIKEEFCIDPSREDIRLLAEGHEDSEGDRPKNLDIKAKDGNVELSVDLFLYSSFATPPIVMDVQSEKGSVSMELDAPNTLMSAALTLNIHALKEVKLKVPNHRAGLLKVSAGEVVVKGSLEKNISIISEYEGKRKYLIGDWCEGQRLDVYNIQVQEGNVNIQFIDEHGHAGGGVLIVV</sequence>
<protein>
    <recommendedName>
        <fullName evidence="1">DUF7330 domain-containing protein</fullName>
    </recommendedName>
</protein>
<dbReference type="AlphaFoldDB" id="A0A0W0G633"/>
<evidence type="ECO:0000313" key="2">
    <source>
        <dbReference type="EMBL" id="KTB43998.1"/>
    </source>
</evidence>
<comment type="caution">
    <text evidence="2">The sequence shown here is derived from an EMBL/GenBank/DDBJ whole genome shotgun (WGS) entry which is preliminary data.</text>
</comment>
<evidence type="ECO:0000259" key="1">
    <source>
        <dbReference type="Pfam" id="PF24016"/>
    </source>
</evidence>
<feature type="domain" description="DUF7330" evidence="1">
    <location>
        <begin position="36"/>
        <end position="211"/>
    </location>
</feature>
<dbReference type="InterPro" id="IPR055754">
    <property type="entry name" value="DUF7330"/>
</dbReference>
<reference evidence="2 3" key="1">
    <citation type="submission" date="2015-12" db="EMBL/GenBank/DDBJ databases">
        <title>Draft genome sequence of Moniliophthora roreri, the causal agent of frosty pod rot of cacao.</title>
        <authorList>
            <person name="Aime M.C."/>
            <person name="Diaz-Valderrama J.R."/>
            <person name="Kijpornyongpan T."/>
            <person name="Phillips-Mora W."/>
        </authorList>
    </citation>
    <scope>NUCLEOTIDE SEQUENCE [LARGE SCALE GENOMIC DNA]</scope>
    <source>
        <strain evidence="2 3">MCA 2952</strain>
    </source>
</reference>
<gene>
    <name evidence="2" type="ORF">WG66_3429</name>
</gene>
<dbReference type="EMBL" id="LATX01001028">
    <property type="protein sequence ID" value="KTB43998.1"/>
    <property type="molecule type" value="Genomic_DNA"/>
</dbReference>
<dbReference type="Pfam" id="PF24016">
    <property type="entry name" value="DUF7330"/>
    <property type="match status" value="1"/>
</dbReference>
<name>A0A0W0G633_MONRR</name>
<dbReference type="Proteomes" id="UP000054988">
    <property type="component" value="Unassembled WGS sequence"/>
</dbReference>
<organism evidence="2 3">
    <name type="scientific">Moniliophthora roreri</name>
    <name type="common">Frosty pod rot fungus</name>
    <name type="synonym">Monilia roreri</name>
    <dbReference type="NCBI Taxonomy" id="221103"/>
    <lineage>
        <taxon>Eukaryota</taxon>
        <taxon>Fungi</taxon>
        <taxon>Dikarya</taxon>
        <taxon>Basidiomycota</taxon>
        <taxon>Agaricomycotina</taxon>
        <taxon>Agaricomycetes</taxon>
        <taxon>Agaricomycetidae</taxon>
        <taxon>Agaricales</taxon>
        <taxon>Marasmiineae</taxon>
        <taxon>Marasmiaceae</taxon>
        <taxon>Moniliophthora</taxon>
    </lineage>
</organism>
<accession>A0A0W0G633</accession>
<proteinExistence type="predicted"/>
<evidence type="ECO:0000313" key="3">
    <source>
        <dbReference type="Proteomes" id="UP000054988"/>
    </source>
</evidence>